<organism evidence="2">
    <name type="scientific">marine sediment metagenome</name>
    <dbReference type="NCBI Taxonomy" id="412755"/>
    <lineage>
        <taxon>unclassified sequences</taxon>
        <taxon>metagenomes</taxon>
        <taxon>ecological metagenomes</taxon>
    </lineage>
</organism>
<dbReference type="EMBL" id="BARU01006581">
    <property type="protein sequence ID" value="GAH33955.1"/>
    <property type="molecule type" value="Genomic_DNA"/>
</dbReference>
<sequence length="53" mass="5861">MYVIANKDGMLQLTAKIQFAIRLALMVIVQALIIVIVGFQLIGKDHFAISLFA</sequence>
<keyword evidence="1" id="KW-1133">Transmembrane helix</keyword>
<keyword evidence="1" id="KW-0472">Membrane</keyword>
<gene>
    <name evidence="2" type="ORF">S03H2_12950</name>
</gene>
<proteinExistence type="predicted"/>
<feature type="transmembrane region" description="Helical" evidence="1">
    <location>
        <begin position="20"/>
        <end position="42"/>
    </location>
</feature>
<protein>
    <submittedName>
        <fullName evidence="2">Uncharacterized protein</fullName>
    </submittedName>
</protein>
<name>X1FN96_9ZZZZ</name>
<evidence type="ECO:0000256" key="1">
    <source>
        <dbReference type="SAM" id="Phobius"/>
    </source>
</evidence>
<keyword evidence="1" id="KW-0812">Transmembrane</keyword>
<reference evidence="2" key="1">
    <citation type="journal article" date="2014" name="Front. Microbiol.">
        <title>High frequency of phylogenetically diverse reductive dehalogenase-homologous genes in deep subseafloor sedimentary metagenomes.</title>
        <authorList>
            <person name="Kawai M."/>
            <person name="Futagami T."/>
            <person name="Toyoda A."/>
            <person name="Takaki Y."/>
            <person name="Nishi S."/>
            <person name="Hori S."/>
            <person name="Arai W."/>
            <person name="Tsubouchi T."/>
            <person name="Morono Y."/>
            <person name="Uchiyama I."/>
            <person name="Ito T."/>
            <person name="Fujiyama A."/>
            <person name="Inagaki F."/>
            <person name="Takami H."/>
        </authorList>
    </citation>
    <scope>NUCLEOTIDE SEQUENCE</scope>
    <source>
        <strain evidence="2">Expedition CK06-06</strain>
    </source>
</reference>
<dbReference type="AlphaFoldDB" id="X1FN96"/>
<evidence type="ECO:0000313" key="2">
    <source>
        <dbReference type="EMBL" id="GAH33955.1"/>
    </source>
</evidence>
<comment type="caution">
    <text evidence="2">The sequence shown here is derived from an EMBL/GenBank/DDBJ whole genome shotgun (WGS) entry which is preliminary data.</text>
</comment>
<accession>X1FN96</accession>